<evidence type="ECO:0000313" key="4">
    <source>
        <dbReference type="Proteomes" id="UP001642540"/>
    </source>
</evidence>
<gene>
    <name evidence="3" type="ORF">ODALV1_LOCUS24103</name>
</gene>
<keyword evidence="4" id="KW-1185">Reference proteome</keyword>
<organism evidence="3 4">
    <name type="scientific">Orchesella dallaii</name>
    <dbReference type="NCBI Taxonomy" id="48710"/>
    <lineage>
        <taxon>Eukaryota</taxon>
        <taxon>Metazoa</taxon>
        <taxon>Ecdysozoa</taxon>
        <taxon>Arthropoda</taxon>
        <taxon>Hexapoda</taxon>
        <taxon>Collembola</taxon>
        <taxon>Entomobryomorpha</taxon>
        <taxon>Entomobryoidea</taxon>
        <taxon>Orchesellidae</taxon>
        <taxon>Orchesellinae</taxon>
        <taxon>Orchesella</taxon>
    </lineage>
</organism>
<feature type="region of interest" description="Disordered" evidence="2">
    <location>
        <begin position="279"/>
        <end position="321"/>
    </location>
</feature>
<evidence type="ECO:0000256" key="1">
    <source>
        <dbReference type="SAM" id="Coils"/>
    </source>
</evidence>
<evidence type="ECO:0000313" key="3">
    <source>
        <dbReference type="EMBL" id="CAL8131271.1"/>
    </source>
</evidence>
<feature type="region of interest" description="Disordered" evidence="2">
    <location>
        <begin position="163"/>
        <end position="250"/>
    </location>
</feature>
<keyword evidence="1" id="KW-0175">Coiled coil</keyword>
<reference evidence="3 4" key="1">
    <citation type="submission" date="2024-08" db="EMBL/GenBank/DDBJ databases">
        <authorList>
            <person name="Cucini C."/>
            <person name="Frati F."/>
        </authorList>
    </citation>
    <scope>NUCLEOTIDE SEQUENCE [LARGE SCALE GENOMIC DNA]</scope>
</reference>
<feature type="coiled-coil region" evidence="1">
    <location>
        <begin position="115"/>
        <end position="149"/>
    </location>
</feature>
<accession>A0ABP1RN64</accession>
<sequence>MSSSQNLASQLRQAGLTVSAAIQHFPTARVAGPTGTVVLDDDDEVTVPETSSSDEAKLKAFLARYCEQRVSAEKLKRVTEVTALKKKLSFERENLARRNAKLAKTKNEGKTNPRIGELENQVAELNQNLSAKEEIIVKLQEEKDALEAQLVLKDGVINELRMNSQQRRTAPETPELEVNNNVDVPVDDDDDVDADPPPQDEELDDEAEATEAVEVTRNRRSKRGRKATQPAQRSNSTTTASNRKQTRTRGNKIACDRCGKEYKYPRWLELHKDVCIVGATNVSEDGRRNKRNRGGNENDGGNEARKQTNWSLRSAPKKKRT</sequence>
<evidence type="ECO:0000256" key="2">
    <source>
        <dbReference type="SAM" id="MobiDB-lite"/>
    </source>
</evidence>
<protein>
    <submittedName>
        <fullName evidence="3">Uncharacterized protein</fullName>
    </submittedName>
</protein>
<feature type="compositionally biased region" description="Polar residues" evidence="2">
    <location>
        <begin position="229"/>
        <end position="243"/>
    </location>
</feature>
<feature type="compositionally biased region" description="Acidic residues" evidence="2">
    <location>
        <begin position="185"/>
        <end position="211"/>
    </location>
</feature>
<name>A0ABP1RN64_9HEXA</name>
<comment type="caution">
    <text evidence="3">The sequence shown here is derived from an EMBL/GenBank/DDBJ whole genome shotgun (WGS) entry which is preliminary data.</text>
</comment>
<dbReference type="Proteomes" id="UP001642540">
    <property type="component" value="Unassembled WGS sequence"/>
</dbReference>
<dbReference type="EMBL" id="CAXLJM020000086">
    <property type="protein sequence ID" value="CAL8131271.1"/>
    <property type="molecule type" value="Genomic_DNA"/>
</dbReference>
<proteinExistence type="predicted"/>